<organism evidence="9 10">
    <name type="scientific">Desulfatitalea alkaliphila</name>
    <dbReference type="NCBI Taxonomy" id="2929485"/>
    <lineage>
        <taxon>Bacteria</taxon>
        <taxon>Pseudomonadati</taxon>
        <taxon>Thermodesulfobacteriota</taxon>
        <taxon>Desulfobacteria</taxon>
        <taxon>Desulfobacterales</taxon>
        <taxon>Desulfosarcinaceae</taxon>
        <taxon>Desulfatitalea</taxon>
    </lineage>
</organism>
<evidence type="ECO:0000259" key="8">
    <source>
        <dbReference type="Pfam" id="PF01702"/>
    </source>
</evidence>
<keyword evidence="7" id="KW-0862">Zinc</keyword>
<evidence type="ECO:0000256" key="2">
    <source>
        <dbReference type="ARBA" id="ARBA00022676"/>
    </source>
</evidence>
<dbReference type="EC" id="2.4.2.29" evidence="7"/>
<comment type="caution">
    <text evidence="9">The sequence shown here is derived from an EMBL/GenBank/DDBJ whole genome shotgun (WGS) entry which is preliminary data.</text>
</comment>
<comment type="subunit">
    <text evidence="7">Homodimer. Within each dimer, one monomer is responsible for RNA recognition and catalysis, while the other monomer binds to the replacement base PreQ1.</text>
</comment>
<dbReference type="GO" id="GO:0008479">
    <property type="term" value="F:tRNA-guanosine(34) queuine transglycosylase activity"/>
    <property type="evidence" value="ECO:0007669"/>
    <property type="project" value="UniProtKB-UniRule"/>
</dbReference>
<feature type="binding site" evidence="7">
    <location>
        <position position="190"/>
    </location>
    <ligand>
        <name>substrate</name>
    </ligand>
</feature>
<comment type="pathway">
    <text evidence="1 7">tRNA modification; tRNA-queuosine biosynthesis.</text>
</comment>
<dbReference type="GO" id="GO:0005829">
    <property type="term" value="C:cytosol"/>
    <property type="evidence" value="ECO:0007669"/>
    <property type="project" value="TreeGrafter"/>
</dbReference>
<dbReference type="InterPro" id="IPR004803">
    <property type="entry name" value="TGT"/>
</dbReference>
<evidence type="ECO:0000256" key="7">
    <source>
        <dbReference type="HAMAP-Rule" id="MF_00168"/>
    </source>
</evidence>
<dbReference type="RefSeq" id="WP_246914884.1">
    <property type="nucleotide sequence ID" value="NZ_JALJRB010000043.1"/>
</dbReference>
<sequence length="376" mass="40984">MPFKTISQCNATSARAGILTTAHGSIETPIFMPVGTQATVKAVTPEELEGVGAQIILGNTYHLYLRPGVAVIGLFGGLHGFMQWRKPILTDSGGFQVFSLAQLSRISEEGYAFQSHLDGGARHVLTPEGAVDVQMALDSDIMMCLDQCIAHPADHPTAAAALALTSRWARRCKARWEAAGGRNQLFGIVQGGMYADLRRQSVAEIVDIGFPGYAVGGLSVGEPKPLMMEMAAHTLPLLPADAPRYVMGVGTPQDLVEMIAMGADMFDCVMPTRNARNGQLFTSAGTLNINNARYRTDTGPIDPLCDCYTCRRYSRAYVRHLLQAKEILAHRLTTLHNLRFYLNLVKQARMAILEGTFDDFRRRFAPGGASSHNDDQ</sequence>
<dbReference type="AlphaFoldDB" id="A0AA41R8S5"/>
<keyword evidence="5 7" id="KW-0671">Queuosine biosynthesis</keyword>
<dbReference type="InterPro" id="IPR036511">
    <property type="entry name" value="TGT-like_sf"/>
</dbReference>
<evidence type="ECO:0000256" key="1">
    <source>
        <dbReference type="ARBA" id="ARBA00004691"/>
    </source>
</evidence>
<comment type="function">
    <text evidence="7">Catalyzes the base-exchange of a guanine (G) residue with the queuine precursor 7-aminomethyl-7-deazaguanine (PreQ1) at position 34 (anticodon wobble position) in tRNAs with GU(N) anticodons (tRNA-Asp, -Asn, -His and -Tyr). Catalysis occurs through a double-displacement mechanism. The nucleophile active site attacks the C1' of nucleotide 34 to detach the guanine base from the RNA, forming a covalent enzyme-RNA intermediate. The proton acceptor active site deprotonates the incoming PreQ1, allowing a nucleophilic attack on the C1' of the ribose to form the product. After dissociation, two additional enzymatic reactions on the tRNA convert PreQ1 to queuine (Q), resulting in the hypermodified nucleoside queuosine (7-(((4,5-cis-dihydroxy-2-cyclopenten-1-yl)amino)methyl)-7-deazaguanosine).</text>
</comment>
<feature type="region of interest" description="RNA binding; important for wobble base 34 recognition" evidence="7">
    <location>
        <begin position="272"/>
        <end position="276"/>
    </location>
</feature>
<gene>
    <name evidence="7 9" type="primary">tgt</name>
    <name evidence="9" type="ORF">MRX98_21085</name>
</gene>
<keyword evidence="4 7" id="KW-0819">tRNA processing</keyword>
<keyword evidence="7" id="KW-0479">Metal-binding</keyword>
<feature type="binding site" evidence="7">
    <location>
        <position position="305"/>
    </location>
    <ligand>
        <name>Zn(2+)</name>
        <dbReference type="ChEBI" id="CHEBI:29105"/>
    </ligand>
</feature>
<dbReference type="PANTHER" id="PTHR46499:SF1">
    <property type="entry name" value="QUEUINE TRNA-RIBOSYLTRANSFERASE"/>
    <property type="match status" value="1"/>
</dbReference>
<evidence type="ECO:0000256" key="3">
    <source>
        <dbReference type="ARBA" id="ARBA00022679"/>
    </source>
</evidence>
<evidence type="ECO:0000256" key="4">
    <source>
        <dbReference type="ARBA" id="ARBA00022694"/>
    </source>
</evidence>
<keyword evidence="10" id="KW-1185">Reference proteome</keyword>
<dbReference type="Proteomes" id="UP001165427">
    <property type="component" value="Unassembled WGS sequence"/>
</dbReference>
<protein>
    <recommendedName>
        <fullName evidence="7">Queuine tRNA-ribosyltransferase</fullName>
        <ecNumber evidence="7">2.4.2.29</ecNumber>
    </recommendedName>
    <alternativeName>
        <fullName evidence="7">Guanine insertion enzyme</fullName>
    </alternativeName>
    <alternativeName>
        <fullName evidence="7">tRNA-guanine transglycosylase</fullName>
    </alternativeName>
</protein>
<feature type="binding site" evidence="7">
    <location>
        <begin position="91"/>
        <end position="95"/>
    </location>
    <ligand>
        <name>substrate</name>
    </ligand>
</feature>
<dbReference type="NCBIfam" id="TIGR00430">
    <property type="entry name" value="Q_tRNA_tgt"/>
    <property type="match status" value="1"/>
</dbReference>
<feature type="binding site" evidence="7">
    <location>
        <position position="336"/>
    </location>
    <ligand>
        <name>Zn(2+)</name>
        <dbReference type="ChEBI" id="CHEBI:29105"/>
    </ligand>
</feature>
<feature type="binding site" evidence="7">
    <location>
        <position position="146"/>
    </location>
    <ligand>
        <name>substrate</name>
    </ligand>
</feature>
<comment type="similarity">
    <text evidence="7">Belongs to the queuine tRNA-ribosyltransferase family.</text>
</comment>
<feature type="binding site" evidence="7">
    <location>
        <position position="307"/>
    </location>
    <ligand>
        <name>Zn(2+)</name>
        <dbReference type="ChEBI" id="CHEBI:29105"/>
    </ligand>
</feature>
<reference evidence="9" key="1">
    <citation type="submission" date="2022-04" db="EMBL/GenBank/DDBJ databases">
        <title>Desulfatitalea alkaliphila sp. nov., a novel anaerobic sulfate-reducing bacterium isolated from terrestrial mud volcano, Taman Peninsula, Russia.</title>
        <authorList>
            <person name="Khomyakova M.A."/>
            <person name="Merkel A.Y."/>
            <person name="Slobodkin A.I."/>
        </authorList>
    </citation>
    <scope>NUCLEOTIDE SEQUENCE</scope>
    <source>
        <strain evidence="9">M08but</strain>
    </source>
</reference>
<keyword evidence="3 7" id="KW-0808">Transferase</keyword>
<evidence type="ECO:0000256" key="5">
    <source>
        <dbReference type="ARBA" id="ARBA00022785"/>
    </source>
</evidence>
<feature type="active site" description="Proton acceptor" evidence="7">
    <location>
        <position position="91"/>
    </location>
</feature>
<evidence type="ECO:0000256" key="6">
    <source>
        <dbReference type="ARBA" id="ARBA00050112"/>
    </source>
</evidence>
<feature type="binding site" evidence="7">
    <location>
        <position position="310"/>
    </location>
    <ligand>
        <name>Zn(2+)</name>
        <dbReference type="ChEBI" id="CHEBI:29105"/>
    </ligand>
</feature>
<feature type="active site" description="Nucleophile" evidence="7">
    <location>
        <position position="267"/>
    </location>
</feature>
<name>A0AA41R8S5_9BACT</name>
<evidence type="ECO:0000313" key="10">
    <source>
        <dbReference type="Proteomes" id="UP001165427"/>
    </source>
</evidence>
<dbReference type="NCBIfam" id="TIGR00449">
    <property type="entry name" value="tgt_general"/>
    <property type="match status" value="1"/>
</dbReference>
<comment type="catalytic activity">
    <reaction evidence="6 7">
        <text>7-aminomethyl-7-carbaguanine + guanosine(34) in tRNA = 7-aminomethyl-7-carbaguanosine(34) in tRNA + guanine</text>
        <dbReference type="Rhea" id="RHEA:24104"/>
        <dbReference type="Rhea" id="RHEA-COMP:10341"/>
        <dbReference type="Rhea" id="RHEA-COMP:10342"/>
        <dbReference type="ChEBI" id="CHEBI:16235"/>
        <dbReference type="ChEBI" id="CHEBI:58703"/>
        <dbReference type="ChEBI" id="CHEBI:74269"/>
        <dbReference type="ChEBI" id="CHEBI:82833"/>
        <dbReference type="EC" id="2.4.2.29"/>
    </reaction>
</comment>
<dbReference type="GO" id="GO:0046872">
    <property type="term" value="F:metal ion binding"/>
    <property type="evidence" value="ECO:0007669"/>
    <property type="project" value="UniProtKB-KW"/>
</dbReference>
<keyword evidence="2 7" id="KW-0328">Glycosyltransferase</keyword>
<feature type="region of interest" description="RNA binding" evidence="7">
    <location>
        <begin position="248"/>
        <end position="254"/>
    </location>
</feature>
<dbReference type="InterPro" id="IPR002616">
    <property type="entry name" value="tRNA_ribo_trans-like"/>
</dbReference>
<comment type="cofactor">
    <cofactor evidence="7">
        <name>Zn(2+)</name>
        <dbReference type="ChEBI" id="CHEBI:29105"/>
    </cofactor>
    <text evidence="7">Binds 1 zinc ion per subunit.</text>
</comment>
<accession>A0AA41R8S5</accession>
<proteinExistence type="inferred from homology"/>
<feature type="binding site" evidence="7">
    <location>
        <position position="217"/>
    </location>
    <ligand>
        <name>substrate</name>
    </ligand>
</feature>
<dbReference type="InterPro" id="IPR050076">
    <property type="entry name" value="ArchSynthase1/Queuine_TRR"/>
</dbReference>
<dbReference type="FunFam" id="3.20.20.105:FF:000001">
    <property type="entry name" value="Queuine tRNA-ribosyltransferase"/>
    <property type="match status" value="1"/>
</dbReference>
<dbReference type="EMBL" id="JALJRB010000043">
    <property type="protein sequence ID" value="MCJ8503081.1"/>
    <property type="molecule type" value="Genomic_DNA"/>
</dbReference>
<evidence type="ECO:0000313" key="9">
    <source>
        <dbReference type="EMBL" id="MCJ8503081.1"/>
    </source>
</evidence>
<dbReference type="PANTHER" id="PTHR46499">
    <property type="entry name" value="QUEUINE TRNA-RIBOSYLTRANSFERASE"/>
    <property type="match status" value="1"/>
</dbReference>
<dbReference type="Pfam" id="PF01702">
    <property type="entry name" value="TGT"/>
    <property type="match status" value="1"/>
</dbReference>
<dbReference type="SUPFAM" id="SSF51713">
    <property type="entry name" value="tRNA-guanine transglycosylase"/>
    <property type="match status" value="1"/>
</dbReference>
<dbReference type="GO" id="GO:0008616">
    <property type="term" value="P:tRNA queuosine(34) biosynthetic process"/>
    <property type="evidence" value="ECO:0007669"/>
    <property type="project" value="UniProtKB-UniRule"/>
</dbReference>
<dbReference type="HAMAP" id="MF_00168">
    <property type="entry name" value="Q_tRNA_Tgt"/>
    <property type="match status" value="1"/>
</dbReference>
<dbReference type="Gene3D" id="3.20.20.105">
    <property type="entry name" value="Queuine tRNA-ribosyltransferase-like"/>
    <property type="match status" value="1"/>
</dbReference>
<feature type="domain" description="tRNA-guanine(15) transglycosylase-like" evidence="8">
    <location>
        <begin position="12"/>
        <end position="365"/>
    </location>
</feature>